<organism evidence="2 3">
    <name type="scientific">Setomelanomma holmii</name>
    <dbReference type="NCBI Taxonomy" id="210430"/>
    <lineage>
        <taxon>Eukaryota</taxon>
        <taxon>Fungi</taxon>
        <taxon>Dikarya</taxon>
        <taxon>Ascomycota</taxon>
        <taxon>Pezizomycotina</taxon>
        <taxon>Dothideomycetes</taxon>
        <taxon>Pleosporomycetidae</taxon>
        <taxon>Pleosporales</taxon>
        <taxon>Pleosporineae</taxon>
        <taxon>Phaeosphaeriaceae</taxon>
        <taxon>Setomelanomma</taxon>
    </lineage>
</organism>
<feature type="region of interest" description="Disordered" evidence="1">
    <location>
        <begin position="212"/>
        <end position="281"/>
    </location>
</feature>
<dbReference type="AlphaFoldDB" id="A0A9P4HI94"/>
<evidence type="ECO:0000256" key="1">
    <source>
        <dbReference type="SAM" id="MobiDB-lite"/>
    </source>
</evidence>
<comment type="caution">
    <text evidence="2">The sequence shown here is derived from an EMBL/GenBank/DDBJ whole genome shotgun (WGS) entry which is preliminary data.</text>
</comment>
<feature type="region of interest" description="Disordered" evidence="1">
    <location>
        <begin position="10"/>
        <end position="77"/>
    </location>
</feature>
<feature type="compositionally biased region" description="Polar residues" evidence="1">
    <location>
        <begin position="26"/>
        <end position="54"/>
    </location>
</feature>
<feature type="compositionally biased region" description="Polar residues" evidence="1">
    <location>
        <begin position="255"/>
        <end position="265"/>
    </location>
</feature>
<name>A0A9P4HI94_9PLEO</name>
<gene>
    <name evidence="2" type="ORF">EK21DRAFT_84142</name>
</gene>
<reference evidence="2" key="1">
    <citation type="journal article" date="2020" name="Stud. Mycol.">
        <title>101 Dothideomycetes genomes: a test case for predicting lifestyles and emergence of pathogens.</title>
        <authorList>
            <person name="Haridas S."/>
            <person name="Albert R."/>
            <person name="Binder M."/>
            <person name="Bloem J."/>
            <person name="Labutti K."/>
            <person name="Salamov A."/>
            <person name="Andreopoulos B."/>
            <person name="Baker S."/>
            <person name="Barry K."/>
            <person name="Bills G."/>
            <person name="Bluhm B."/>
            <person name="Cannon C."/>
            <person name="Castanera R."/>
            <person name="Culley D."/>
            <person name="Daum C."/>
            <person name="Ezra D."/>
            <person name="Gonzalez J."/>
            <person name="Henrissat B."/>
            <person name="Kuo A."/>
            <person name="Liang C."/>
            <person name="Lipzen A."/>
            <person name="Lutzoni F."/>
            <person name="Magnuson J."/>
            <person name="Mondo S."/>
            <person name="Nolan M."/>
            <person name="Ohm R."/>
            <person name="Pangilinan J."/>
            <person name="Park H.-J."/>
            <person name="Ramirez L."/>
            <person name="Alfaro M."/>
            <person name="Sun H."/>
            <person name="Tritt A."/>
            <person name="Yoshinaga Y."/>
            <person name="Zwiers L.-H."/>
            <person name="Turgeon B."/>
            <person name="Goodwin S."/>
            <person name="Spatafora J."/>
            <person name="Crous P."/>
            <person name="Grigoriev I."/>
        </authorList>
    </citation>
    <scope>NUCLEOTIDE SEQUENCE</scope>
    <source>
        <strain evidence="2">CBS 110217</strain>
    </source>
</reference>
<dbReference type="EMBL" id="ML978156">
    <property type="protein sequence ID" value="KAF2035726.1"/>
    <property type="molecule type" value="Genomic_DNA"/>
</dbReference>
<accession>A0A9P4HI94</accession>
<dbReference type="Proteomes" id="UP000799777">
    <property type="component" value="Unassembled WGS sequence"/>
</dbReference>
<evidence type="ECO:0000313" key="2">
    <source>
        <dbReference type="EMBL" id="KAF2035726.1"/>
    </source>
</evidence>
<sequence length="281" mass="30675">MCTIVQRLATRWQERKRKKSRVAVHSENSSSADVRNDTQEASPPSEQRVSITTTEPDHVPPNGNLDPLGTFENSSEDPVNARLLSKFRDFSSMPLKTIQDDETRKKVIHGEGRSRTSSNSRSLPRKNPSLDLSFEGGQKLRMKLPAGHNSDPAALASRDGEPSGSGAQNALRPEVGWNIGSRSEPITPVERIVTDVAAYTVFMEVTEALEVSESLDSDEAGSIEIPTEPPLQSEVPDEDETPRVVFQRSLDGSAGTPSDTRSLSPARNGRLERTPTFSSLG</sequence>
<evidence type="ECO:0000313" key="3">
    <source>
        <dbReference type="Proteomes" id="UP000799777"/>
    </source>
</evidence>
<protein>
    <submittedName>
        <fullName evidence="2">Uncharacterized protein</fullName>
    </submittedName>
</protein>
<proteinExistence type="predicted"/>
<feature type="compositionally biased region" description="Basic and acidic residues" evidence="1">
    <location>
        <begin position="98"/>
        <end position="114"/>
    </location>
</feature>
<keyword evidence="3" id="KW-1185">Reference proteome</keyword>
<feature type="region of interest" description="Disordered" evidence="1">
    <location>
        <begin position="95"/>
        <end position="182"/>
    </location>
</feature>